<dbReference type="OrthoDB" id="6604018at2759"/>
<name>A0A433BFY1_9FUNG</name>
<proteinExistence type="predicted"/>
<gene>
    <name evidence="1" type="ORF">BC936DRAFT_138856</name>
</gene>
<organism evidence="1 2">
    <name type="scientific">Jimgerdemannia flammicorona</name>
    <dbReference type="NCBI Taxonomy" id="994334"/>
    <lineage>
        <taxon>Eukaryota</taxon>
        <taxon>Fungi</taxon>
        <taxon>Fungi incertae sedis</taxon>
        <taxon>Mucoromycota</taxon>
        <taxon>Mucoromycotina</taxon>
        <taxon>Endogonomycetes</taxon>
        <taxon>Endogonales</taxon>
        <taxon>Endogonaceae</taxon>
        <taxon>Jimgerdemannia</taxon>
    </lineage>
</organism>
<comment type="caution">
    <text evidence="1">The sequence shown here is derived from an EMBL/GenBank/DDBJ whole genome shotgun (WGS) entry which is preliminary data.</text>
</comment>
<evidence type="ECO:0000313" key="1">
    <source>
        <dbReference type="EMBL" id="RUP25194.1"/>
    </source>
</evidence>
<dbReference type="AlphaFoldDB" id="A0A433BFY1"/>
<dbReference type="Proteomes" id="UP000268093">
    <property type="component" value="Unassembled WGS sequence"/>
</dbReference>
<keyword evidence="2" id="KW-1185">Reference proteome</keyword>
<dbReference type="EMBL" id="RBNI01013849">
    <property type="protein sequence ID" value="RUP25194.1"/>
    <property type="molecule type" value="Genomic_DNA"/>
</dbReference>
<evidence type="ECO:0000313" key="2">
    <source>
        <dbReference type="Proteomes" id="UP000268093"/>
    </source>
</evidence>
<sequence>MSSEKPKELSMDEEYERYKLIEYESGWNRLMRKAKEEPFVSAGEPAVPLRRAPSSFAHSPSSFFIVLRRHRAHVLCPRCRHYRIPYGGPRLRK</sequence>
<reference evidence="1 2" key="1">
    <citation type="journal article" date="2018" name="New Phytol.">
        <title>Phylogenomics of Endogonaceae and evolution of mycorrhizas within Mucoromycota.</title>
        <authorList>
            <person name="Chang Y."/>
            <person name="Desiro A."/>
            <person name="Na H."/>
            <person name="Sandor L."/>
            <person name="Lipzen A."/>
            <person name="Clum A."/>
            <person name="Barry K."/>
            <person name="Grigoriev I.V."/>
            <person name="Martin F.M."/>
            <person name="Stajich J.E."/>
            <person name="Smith M.E."/>
            <person name="Bonito G."/>
            <person name="Spatafora J.W."/>
        </authorList>
    </citation>
    <scope>NUCLEOTIDE SEQUENCE [LARGE SCALE GENOMIC DNA]</scope>
    <source>
        <strain evidence="1 2">GMNB39</strain>
    </source>
</reference>
<protein>
    <submittedName>
        <fullName evidence="1">Uncharacterized protein</fullName>
    </submittedName>
</protein>
<accession>A0A433BFY1</accession>